<gene>
    <name evidence="4" type="ORF">HMPREF1705_02823</name>
</gene>
<reference evidence="5" key="1">
    <citation type="submission" date="2012-09" db="EMBL/GenBank/DDBJ databases">
        <authorList>
            <person name="Weinstock G."/>
            <person name="Sodergren E."/>
            <person name="Clifton S."/>
            <person name="Fulton L."/>
            <person name="Fulton B."/>
            <person name="Courtney L."/>
            <person name="Fronick C."/>
            <person name="Harrison M."/>
            <person name="Strong C."/>
            <person name="Farmer C."/>
            <person name="Delehaunty K."/>
            <person name="Markovic C."/>
            <person name="Hall O."/>
            <person name="Minx P."/>
            <person name="Tomlinson C."/>
            <person name="Mitreva M."/>
            <person name="Nelson J."/>
            <person name="Hou S."/>
            <person name="Wollam A."/>
            <person name="Pepin K.H."/>
            <person name="Johnson M."/>
            <person name="Bhonagiri V."/>
            <person name="Nash W.E."/>
            <person name="Suruliraj S."/>
            <person name="Warren W."/>
            <person name="Chinwalla A."/>
            <person name="Mardis E.R."/>
            <person name="Wilson R.K."/>
        </authorList>
    </citation>
    <scope>NUCLEOTIDE SEQUENCE [LARGE SCALE GENOMIC DNA]</scope>
    <source>
        <strain evidence="5">OS1</strain>
    </source>
</reference>
<protein>
    <submittedName>
        <fullName evidence="4">Heavy metal-associated domain protein</fullName>
    </submittedName>
</protein>
<keyword evidence="1" id="KW-0479">Metal-binding</keyword>
<organism evidence="4 5">
    <name type="scientific">Acetomicrobium hydrogeniformans ATCC BAA-1850</name>
    <dbReference type="NCBI Taxonomy" id="592015"/>
    <lineage>
        <taxon>Bacteria</taxon>
        <taxon>Thermotogati</taxon>
        <taxon>Synergistota</taxon>
        <taxon>Synergistia</taxon>
        <taxon>Synergistales</taxon>
        <taxon>Acetomicrobiaceae</taxon>
        <taxon>Acetomicrobium</taxon>
    </lineage>
</organism>
<dbReference type="Proteomes" id="UP000005273">
    <property type="component" value="Unassembled WGS sequence"/>
</dbReference>
<dbReference type="eggNOG" id="COG2608">
    <property type="taxonomic scope" value="Bacteria"/>
</dbReference>
<feature type="domain" description="HMA" evidence="3">
    <location>
        <begin position="1"/>
        <end position="69"/>
    </location>
</feature>
<dbReference type="EMBL" id="ACJX03000001">
    <property type="protein sequence ID" value="KRT34341.1"/>
    <property type="molecule type" value="Genomic_DNA"/>
</dbReference>
<evidence type="ECO:0000313" key="5">
    <source>
        <dbReference type="Proteomes" id="UP000005273"/>
    </source>
</evidence>
<evidence type="ECO:0000313" key="4">
    <source>
        <dbReference type="EMBL" id="KRT34341.1"/>
    </source>
</evidence>
<dbReference type="PRINTS" id="PR00941">
    <property type="entry name" value="CDATPASE"/>
</dbReference>
<dbReference type="GO" id="GO:0019829">
    <property type="term" value="F:ATPase-coupled monoatomic cation transmembrane transporter activity"/>
    <property type="evidence" value="ECO:0007669"/>
    <property type="project" value="InterPro"/>
</dbReference>
<evidence type="ECO:0000256" key="1">
    <source>
        <dbReference type="ARBA" id="ARBA00022723"/>
    </source>
</evidence>
<evidence type="ECO:0000256" key="2">
    <source>
        <dbReference type="ARBA" id="ARBA00022967"/>
    </source>
</evidence>
<proteinExistence type="predicted"/>
<dbReference type="Pfam" id="PF00403">
    <property type="entry name" value="HMA"/>
    <property type="match status" value="1"/>
</dbReference>
<accession>A0A0T5X9H9</accession>
<dbReference type="CDD" id="cd00371">
    <property type="entry name" value="HMA"/>
    <property type="match status" value="1"/>
</dbReference>
<dbReference type="InterPro" id="IPR036163">
    <property type="entry name" value="HMA_dom_sf"/>
</dbReference>
<dbReference type="PROSITE" id="PS01047">
    <property type="entry name" value="HMA_1"/>
    <property type="match status" value="1"/>
</dbReference>
<dbReference type="STRING" id="592015.HMPREF1705_02823"/>
<keyword evidence="2" id="KW-1278">Translocase</keyword>
<keyword evidence="5" id="KW-1185">Reference proteome</keyword>
<dbReference type="Gene3D" id="3.30.70.100">
    <property type="match status" value="1"/>
</dbReference>
<dbReference type="GO" id="GO:0016020">
    <property type="term" value="C:membrane"/>
    <property type="evidence" value="ECO:0007669"/>
    <property type="project" value="InterPro"/>
</dbReference>
<dbReference type="GO" id="GO:0046872">
    <property type="term" value="F:metal ion binding"/>
    <property type="evidence" value="ECO:0007669"/>
    <property type="project" value="UniProtKB-KW"/>
</dbReference>
<dbReference type="RefSeq" id="WP_057940604.1">
    <property type="nucleotide sequence ID" value="NZ_ACJX03000001.1"/>
</dbReference>
<name>A0A0T5X9H9_9BACT</name>
<dbReference type="InterPro" id="IPR017969">
    <property type="entry name" value="Heavy-metal-associated_CS"/>
</dbReference>
<dbReference type="PROSITE" id="PS50846">
    <property type="entry name" value="HMA_2"/>
    <property type="match status" value="1"/>
</dbReference>
<dbReference type="InterPro" id="IPR027256">
    <property type="entry name" value="P-typ_ATPase_IB"/>
</dbReference>
<sequence length="73" mass="8166">MKRAFKLEGLNCVNCAEKIEREIKALEGVNFASVNFMTTKMVIEGDDSRFDEIVKAAQGIVARYEPDVVVKKA</sequence>
<dbReference type="InterPro" id="IPR006121">
    <property type="entry name" value="HMA_dom"/>
</dbReference>
<dbReference type="SUPFAM" id="SSF55008">
    <property type="entry name" value="HMA, heavy metal-associated domain"/>
    <property type="match status" value="1"/>
</dbReference>
<evidence type="ECO:0000259" key="3">
    <source>
        <dbReference type="PROSITE" id="PS50846"/>
    </source>
</evidence>
<dbReference type="AlphaFoldDB" id="A0A0T5X9H9"/>
<dbReference type="OrthoDB" id="7068874at2"/>
<comment type="caution">
    <text evidence="4">The sequence shown here is derived from an EMBL/GenBank/DDBJ whole genome shotgun (WGS) entry which is preliminary data.</text>
</comment>